<protein>
    <submittedName>
        <fullName evidence="1">Uncharacterized protein</fullName>
    </submittedName>
</protein>
<organism evidence="1">
    <name type="scientific">Micrurus corallinus</name>
    <name type="common">Brazilian coral snake</name>
    <dbReference type="NCBI Taxonomy" id="54390"/>
    <lineage>
        <taxon>Eukaryota</taxon>
        <taxon>Metazoa</taxon>
        <taxon>Chordata</taxon>
        <taxon>Craniata</taxon>
        <taxon>Vertebrata</taxon>
        <taxon>Euteleostomi</taxon>
        <taxon>Lepidosauria</taxon>
        <taxon>Squamata</taxon>
        <taxon>Bifurcata</taxon>
        <taxon>Unidentata</taxon>
        <taxon>Episquamata</taxon>
        <taxon>Toxicofera</taxon>
        <taxon>Serpentes</taxon>
        <taxon>Colubroidea</taxon>
        <taxon>Elapidae</taxon>
        <taxon>Elapinae</taxon>
        <taxon>Micrurus</taxon>
    </lineage>
</organism>
<dbReference type="AlphaFoldDB" id="A0A2D4FFV0"/>
<reference evidence="1" key="1">
    <citation type="submission" date="2017-07" db="EMBL/GenBank/DDBJ databases">
        <authorList>
            <person name="Mikheyev A."/>
            <person name="Grau M."/>
        </authorList>
    </citation>
    <scope>NUCLEOTIDE SEQUENCE</scope>
    <source>
        <tissue evidence="1">Venom_gland</tissue>
    </source>
</reference>
<reference evidence="1" key="2">
    <citation type="submission" date="2017-11" db="EMBL/GenBank/DDBJ databases">
        <title>Coralsnake Venomics: Analyses of Venom Gland Transcriptomes and Proteomes of Six Brazilian Taxa.</title>
        <authorList>
            <person name="Aird S.D."/>
            <person name="Jorge da Silva N."/>
            <person name="Qiu L."/>
            <person name="Villar-Briones A."/>
            <person name="Aparecida-Saddi V."/>
            <person name="Campos-Telles M.P."/>
            <person name="Grau M."/>
            <person name="Mikheyev A.S."/>
        </authorList>
    </citation>
    <scope>NUCLEOTIDE SEQUENCE</scope>
    <source>
        <tissue evidence="1">Venom_gland</tissue>
    </source>
</reference>
<accession>A0A2D4FFV0</accession>
<name>A0A2D4FFV0_MICCO</name>
<proteinExistence type="predicted"/>
<dbReference type="EMBL" id="IACJ01065386">
    <property type="protein sequence ID" value="LAA46374.1"/>
    <property type="molecule type" value="Transcribed_RNA"/>
</dbReference>
<evidence type="ECO:0000313" key="1">
    <source>
        <dbReference type="EMBL" id="LAA46374.1"/>
    </source>
</evidence>
<sequence>MKDKGWQLSTVAWVALLFVLFYLGFLRRVTGAAGTIFHRRRAGLFEKSWSPPVEAWSPRLSGFPLKLCVHLANTAFGQLFLVPFLMQMNNFTALRYVAIPEDPTFLPLVVSERKEHKSESKNVSAILQSLMESRHVCNLRGRKDIVANT</sequence>